<dbReference type="PRINTS" id="PR00619">
    <property type="entry name" value="GATAZNFINGER"/>
</dbReference>
<evidence type="ECO:0000259" key="8">
    <source>
        <dbReference type="PROSITE" id="PS50114"/>
    </source>
</evidence>
<evidence type="ECO:0000256" key="1">
    <source>
        <dbReference type="ARBA" id="ARBA00004123"/>
    </source>
</evidence>
<comment type="subcellular location">
    <subcellularLocation>
        <location evidence="1">Nucleus</location>
    </subcellularLocation>
</comment>
<dbReference type="PANTHER" id="PTHR10071">
    <property type="entry name" value="TRANSCRIPTION FACTOR GATA FAMILY MEMBER"/>
    <property type="match status" value="1"/>
</dbReference>
<keyword evidence="10" id="KW-1185">Reference proteome</keyword>
<dbReference type="InterPro" id="IPR039355">
    <property type="entry name" value="Transcription_factor_GATA"/>
</dbReference>
<name>A0AA35NF82_SACMI</name>
<dbReference type="Proteomes" id="UP001161438">
    <property type="component" value="Chromosome 5"/>
</dbReference>
<organism evidence="9 10">
    <name type="scientific">Saccharomyces mikatae IFO 1815</name>
    <dbReference type="NCBI Taxonomy" id="226126"/>
    <lineage>
        <taxon>Eukaryota</taxon>
        <taxon>Fungi</taxon>
        <taxon>Dikarya</taxon>
        <taxon>Ascomycota</taxon>
        <taxon>Saccharomycotina</taxon>
        <taxon>Saccharomycetes</taxon>
        <taxon>Saccharomycetales</taxon>
        <taxon>Saccharomycetaceae</taxon>
        <taxon>Saccharomyces</taxon>
    </lineage>
</organism>
<feature type="compositionally biased region" description="Low complexity" evidence="7">
    <location>
        <begin position="191"/>
        <end position="211"/>
    </location>
</feature>
<dbReference type="PROSITE" id="PS00344">
    <property type="entry name" value="GATA_ZN_FINGER_1"/>
    <property type="match status" value="1"/>
</dbReference>
<dbReference type="GeneID" id="80917718"/>
<reference evidence="9" key="1">
    <citation type="submission" date="2022-10" db="EMBL/GenBank/DDBJ databases">
        <authorList>
            <person name="Byrne P K."/>
        </authorList>
    </citation>
    <scope>NUCLEOTIDE SEQUENCE</scope>
    <source>
        <strain evidence="9">IFO1815</strain>
    </source>
</reference>
<keyword evidence="4" id="KW-0862">Zinc</keyword>
<feature type="domain" description="GATA-type" evidence="8">
    <location>
        <begin position="303"/>
        <end position="356"/>
    </location>
</feature>
<dbReference type="GO" id="GO:0045944">
    <property type="term" value="P:positive regulation of transcription by RNA polymerase II"/>
    <property type="evidence" value="ECO:0007669"/>
    <property type="project" value="TreeGrafter"/>
</dbReference>
<feature type="region of interest" description="Disordered" evidence="7">
    <location>
        <begin position="452"/>
        <end position="519"/>
    </location>
</feature>
<dbReference type="SMART" id="SM00401">
    <property type="entry name" value="ZnF_GATA"/>
    <property type="match status" value="1"/>
</dbReference>
<gene>
    <name evidence="9" type="primary">SMKI05G1180</name>
    <name evidence="9" type="ORF">SMKI_05G1180</name>
</gene>
<evidence type="ECO:0000256" key="6">
    <source>
        <dbReference type="PROSITE-ProRule" id="PRU00094"/>
    </source>
</evidence>
<dbReference type="SUPFAM" id="SSF57716">
    <property type="entry name" value="Glucocorticoid receptor-like (DNA-binding domain)"/>
    <property type="match status" value="1"/>
</dbReference>
<dbReference type="GO" id="GO:0008270">
    <property type="term" value="F:zinc ion binding"/>
    <property type="evidence" value="ECO:0007669"/>
    <property type="project" value="UniProtKB-KW"/>
</dbReference>
<dbReference type="PROSITE" id="PS50114">
    <property type="entry name" value="GATA_ZN_FINGER_2"/>
    <property type="match status" value="1"/>
</dbReference>
<evidence type="ECO:0000313" key="9">
    <source>
        <dbReference type="EMBL" id="CAI4038507.1"/>
    </source>
</evidence>
<evidence type="ECO:0000256" key="7">
    <source>
        <dbReference type="SAM" id="MobiDB-lite"/>
    </source>
</evidence>
<evidence type="ECO:0000256" key="5">
    <source>
        <dbReference type="ARBA" id="ARBA00023242"/>
    </source>
</evidence>
<dbReference type="InterPro" id="IPR000679">
    <property type="entry name" value="Znf_GATA"/>
</dbReference>
<feature type="compositionally biased region" description="Low complexity" evidence="7">
    <location>
        <begin position="616"/>
        <end position="630"/>
    </location>
</feature>
<sequence length="733" mass="79679">MQDDPKNSKLYDLLNSHLDVHGRSGEESRQTGMNRSQSGSSTGENEEDVAFTSGLNGGTFDSMLEALPDDLYFTDFVSPFTAAATTSVTTKTIEENIPVSNHMEDDIAMFDSLATSQPIDIAASNQQNGEIAQLWDFNVDQFNMTPSNSSGSATISAPNSFTSDIPQYNHGSLGNSVPKSSLFPYNATTCSSNSNSNHPTNSSSSNPNVNPHSHHSFNIYKLQNNNSSSSAMNVISNNSSNNNIQHPFLKKSDSMGLSSSNTTNSVRKNSLIKPMSSTSLANFKRAASVSSSMSNMEPSVQSKKPLIQCFNCKTFKTPLWRRSPEGNTLCNACGLFQKLHGTMRPLSLKSDVIKKRISKKRAKQTDSNISQNTPNAPSSASTSVSASNTKPIRSRKKSLQQNSLSRVIPEEITSDNINDNNNILTVNRGGYNFNSVPSPVLMSNQSYNSTSANFNGGSNANLNSNNLMRHNSNTVTPNFRRSSRRSSTSSNTSSSSKSSSRSVVPILPKPSPNSANSQQFNMNMNLMNTTNNISAGNSVASSPRIISSANFNSNSPLQQNLMSNSFQRQGMNIPRRKMTRNASYSSSFMAASLQQLHEQQQVDVNPNSGTNSNRQNWNASSNVSTSSRSSNFVTQKSNFDIFNTPVDSPSVSRPSSRKSHTSLLSQQLQNSETNSFTSNHKYNQRLTSDSTSPIKYEANVSTGGKSSEDSSTKESSKESSAIADELDWLKFGI</sequence>
<feature type="compositionally biased region" description="Low complexity" evidence="7">
    <location>
        <begin position="644"/>
        <end position="654"/>
    </location>
</feature>
<feature type="region of interest" description="Disordered" evidence="7">
    <location>
        <begin position="643"/>
        <end position="721"/>
    </location>
</feature>
<feature type="compositionally biased region" description="Low complexity" evidence="7">
    <location>
        <begin position="452"/>
        <end position="474"/>
    </location>
</feature>
<dbReference type="GO" id="GO:0000981">
    <property type="term" value="F:DNA-binding transcription factor activity, RNA polymerase II-specific"/>
    <property type="evidence" value="ECO:0007669"/>
    <property type="project" value="TreeGrafter"/>
</dbReference>
<feature type="region of interest" description="Disordered" evidence="7">
    <location>
        <begin position="191"/>
        <end position="216"/>
    </location>
</feature>
<evidence type="ECO:0000256" key="4">
    <source>
        <dbReference type="ARBA" id="ARBA00022833"/>
    </source>
</evidence>
<feature type="compositionally biased region" description="Low complexity" evidence="7">
    <location>
        <begin position="372"/>
        <end position="389"/>
    </location>
</feature>
<dbReference type="GO" id="GO:0000122">
    <property type="term" value="P:negative regulation of transcription by RNA polymerase II"/>
    <property type="evidence" value="ECO:0007669"/>
    <property type="project" value="TreeGrafter"/>
</dbReference>
<dbReference type="AlphaFoldDB" id="A0AA35NF82"/>
<dbReference type="PANTHER" id="PTHR10071:SF281">
    <property type="entry name" value="BOX A-BINDING FACTOR-RELATED"/>
    <property type="match status" value="1"/>
</dbReference>
<evidence type="ECO:0000256" key="3">
    <source>
        <dbReference type="ARBA" id="ARBA00022771"/>
    </source>
</evidence>
<dbReference type="FunFam" id="3.30.50.10:FF:000007">
    <property type="entry name" value="Nitrogen regulatory AreA, N-terminal"/>
    <property type="match status" value="1"/>
</dbReference>
<proteinExistence type="predicted"/>
<dbReference type="EMBL" id="OX365761">
    <property type="protein sequence ID" value="CAI4038507.1"/>
    <property type="molecule type" value="Genomic_DNA"/>
</dbReference>
<dbReference type="Pfam" id="PF00320">
    <property type="entry name" value="GATA"/>
    <property type="match status" value="1"/>
</dbReference>
<keyword evidence="3 6" id="KW-0863">Zinc-finger</keyword>
<dbReference type="GO" id="GO:0005634">
    <property type="term" value="C:nucleus"/>
    <property type="evidence" value="ECO:0007669"/>
    <property type="project" value="UniProtKB-SubCell"/>
</dbReference>
<feature type="compositionally biased region" description="Basic and acidic residues" evidence="7">
    <location>
        <begin position="18"/>
        <end position="29"/>
    </location>
</feature>
<feature type="compositionally biased region" description="Polar residues" evidence="7">
    <location>
        <begin position="663"/>
        <end position="693"/>
    </location>
</feature>
<feature type="region of interest" description="Disordered" evidence="7">
    <location>
        <begin position="357"/>
        <end position="407"/>
    </location>
</feature>
<feature type="compositionally biased region" description="Polar residues" evidence="7">
    <location>
        <begin position="30"/>
        <end position="43"/>
    </location>
</feature>
<accession>A0AA35NF82</accession>
<feature type="compositionally biased region" description="Polar residues" evidence="7">
    <location>
        <begin position="596"/>
        <end position="615"/>
    </location>
</feature>
<dbReference type="RefSeq" id="XP_056081622.1">
    <property type="nucleotide sequence ID" value="XM_056221874.1"/>
</dbReference>
<feature type="region of interest" description="Disordered" evidence="7">
    <location>
        <begin position="1"/>
        <end position="54"/>
    </location>
</feature>
<dbReference type="CDD" id="cd00202">
    <property type="entry name" value="ZnF_GATA"/>
    <property type="match status" value="1"/>
</dbReference>
<dbReference type="GO" id="GO:0000978">
    <property type="term" value="F:RNA polymerase II cis-regulatory region sequence-specific DNA binding"/>
    <property type="evidence" value="ECO:0007669"/>
    <property type="project" value="TreeGrafter"/>
</dbReference>
<evidence type="ECO:0000313" key="10">
    <source>
        <dbReference type="Proteomes" id="UP001161438"/>
    </source>
</evidence>
<dbReference type="Gene3D" id="3.30.50.10">
    <property type="entry name" value="Erythroid Transcription Factor GATA-1, subunit A"/>
    <property type="match status" value="1"/>
</dbReference>
<dbReference type="InterPro" id="IPR013088">
    <property type="entry name" value="Znf_NHR/GATA"/>
</dbReference>
<keyword evidence="5" id="KW-0539">Nucleus</keyword>
<protein>
    <recommendedName>
        <fullName evidence="8">GATA-type domain-containing protein</fullName>
    </recommendedName>
</protein>
<evidence type="ECO:0000256" key="2">
    <source>
        <dbReference type="ARBA" id="ARBA00022723"/>
    </source>
</evidence>
<feature type="compositionally biased region" description="Basic and acidic residues" evidence="7">
    <location>
        <begin position="706"/>
        <end position="717"/>
    </location>
</feature>
<feature type="compositionally biased region" description="Low complexity" evidence="7">
    <location>
        <begin position="485"/>
        <end position="502"/>
    </location>
</feature>
<keyword evidence="2" id="KW-0479">Metal-binding</keyword>
<feature type="region of interest" description="Disordered" evidence="7">
    <location>
        <begin position="596"/>
        <end position="630"/>
    </location>
</feature>